<keyword evidence="2" id="KW-0560">Oxidoreductase</keyword>
<feature type="domain" description="Ketoreductase" evidence="3">
    <location>
        <begin position="7"/>
        <end position="188"/>
    </location>
</feature>
<protein>
    <recommendedName>
        <fullName evidence="3">Ketoreductase domain-containing protein</fullName>
    </recommendedName>
</protein>
<reference evidence="4" key="1">
    <citation type="submission" date="2018-05" db="EMBL/GenBank/DDBJ databases">
        <authorList>
            <person name="Lanie J.A."/>
            <person name="Ng W.-L."/>
            <person name="Kazmierczak K.M."/>
            <person name="Andrzejewski T.M."/>
            <person name="Davidsen T.M."/>
            <person name="Wayne K.J."/>
            <person name="Tettelin H."/>
            <person name="Glass J.I."/>
            <person name="Rusch D."/>
            <person name="Podicherti R."/>
            <person name="Tsui H.-C.T."/>
            <person name="Winkler M.E."/>
        </authorList>
    </citation>
    <scope>NUCLEOTIDE SEQUENCE</scope>
</reference>
<dbReference type="Gene3D" id="3.40.50.720">
    <property type="entry name" value="NAD(P)-binding Rossmann-like Domain"/>
    <property type="match status" value="1"/>
</dbReference>
<evidence type="ECO:0000256" key="2">
    <source>
        <dbReference type="ARBA" id="ARBA00023002"/>
    </source>
</evidence>
<evidence type="ECO:0000259" key="3">
    <source>
        <dbReference type="SMART" id="SM00822"/>
    </source>
</evidence>
<dbReference type="AlphaFoldDB" id="A0A381U6Y6"/>
<dbReference type="PRINTS" id="PR00080">
    <property type="entry name" value="SDRFAMILY"/>
</dbReference>
<proteinExistence type="inferred from homology"/>
<dbReference type="GO" id="GO:0016616">
    <property type="term" value="F:oxidoreductase activity, acting on the CH-OH group of donors, NAD or NADP as acceptor"/>
    <property type="evidence" value="ECO:0007669"/>
    <property type="project" value="UniProtKB-ARBA"/>
</dbReference>
<dbReference type="PROSITE" id="PS00061">
    <property type="entry name" value="ADH_SHORT"/>
    <property type="match status" value="1"/>
</dbReference>
<dbReference type="Pfam" id="PF00106">
    <property type="entry name" value="adh_short"/>
    <property type="match status" value="1"/>
</dbReference>
<dbReference type="InterPro" id="IPR057326">
    <property type="entry name" value="KR_dom"/>
</dbReference>
<evidence type="ECO:0000256" key="1">
    <source>
        <dbReference type="ARBA" id="ARBA00006484"/>
    </source>
</evidence>
<accession>A0A381U6Y6</accession>
<evidence type="ECO:0000313" key="4">
    <source>
        <dbReference type="EMBL" id="SVA24002.1"/>
    </source>
</evidence>
<dbReference type="InterPro" id="IPR002347">
    <property type="entry name" value="SDR_fam"/>
</dbReference>
<dbReference type="InterPro" id="IPR036291">
    <property type="entry name" value="NAD(P)-bd_dom_sf"/>
</dbReference>
<comment type="similarity">
    <text evidence="1">Belongs to the short-chain dehydrogenases/reductases (SDR) family.</text>
</comment>
<dbReference type="PANTHER" id="PTHR43115:SF4">
    <property type="entry name" value="DEHYDROGENASE_REDUCTASE SDR FAMILY MEMBER 11"/>
    <property type="match status" value="1"/>
</dbReference>
<sequence length="245" mass="26518">MRDLNNMTVMITGASSGFGMIAAKMLVEQGANVVLGARRVDRLQTLSEELGEENVAFQKMDVSNKDQVHALAQLGIDKFKKIDALVNNAGIMPLSLLSAGRTDEWDEMIDINIKGVLYGIDAVLQHMLDKDDGIIINISSVAGLRTFEGSAVYSATKFAVRAISEGLRSESAGKIQVTCIYPGAFKTELGFSIKDTSILERMKTTGMAQIAQPAERVAETIVFALQQEKGVALNEIVIRPTAQPL</sequence>
<dbReference type="SUPFAM" id="SSF51735">
    <property type="entry name" value="NAD(P)-binding Rossmann-fold domains"/>
    <property type="match status" value="1"/>
</dbReference>
<dbReference type="PRINTS" id="PR00081">
    <property type="entry name" value="GDHRDH"/>
</dbReference>
<organism evidence="4">
    <name type="scientific">marine metagenome</name>
    <dbReference type="NCBI Taxonomy" id="408172"/>
    <lineage>
        <taxon>unclassified sequences</taxon>
        <taxon>metagenomes</taxon>
        <taxon>ecological metagenomes</taxon>
    </lineage>
</organism>
<name>A0A381U6Y6_9ZZZZ</name>
<dbReference type="SMART" id="SM00822">
    <property type="entry name" value="PKS_KR"/>
    <property type="match status" value="1"/>
</dbReference>
<dbReference type="InterPro" id="IPR020904">
    <property type="entry name" value="Sc_DH/Rdtase_CS"/>
</dbReference>
<dbReference type="FunFam" id="3.40.50.720:FF:000047">
    <property type="entry name" value="NADP-dependent L-serine/L-allo-threonine dehydrogenase"/>
    <property type="match status" value="1"/>
</dbReference>
<dbReference type="EMBL" id="UINC01005859">
    <property type="protein sequence ID" value="SVA24002.1"/>
    <property type="molecule type" value="Genomic_DNA"/>
</dbReference>
<dbReference type="PANTHER" id="PTHR43115">
    <property type="entry name" value="DEHYDROGENASE/REDUCTASE SDR FAMILY MEMBER 11"/>
    <property type="match status" value="1"/>
</dbReference>
<gene>
    <name evidence="4" type="ORF">METZ01_LOCUS76856</name>
</gene>